<feature type="non-terminal residue" evidence="1">
    <location>
        <position position="1"/>
    </location>
</feature>
<proteinExistence type="predicted"/>
<organism evidence="1">
    <name type="scientific">Lepeophtheirus salmonis</name>
    <name type="common">Salmon louse</name>
    <name type="synonym">Caligus salmonis</name>
    <dbReference type="NCBI Taxonomy" id="72036"/>
    <lineage>
        <taxon>Eukaryota</taxon>
        <taxon>Metazoa</taxon>
        <taxon>Ecdysozoa</taxon>
        <taxon>Arthropoda</taxon>
        <taxon>Crustacea</taxon>
        <taxon>Multicrustacea</taxon>
        <taxon>Hexanauplia</taxon>
        <taxon>Copepoda</taxon>
        <taxon>Siphonostomatoida</taxon>
        <taxon>Caligidae</taxon>
        <taxon>Lepeophtheirus</taxon>
    </lineage>
</organism>
<accession>A0A0K2V494</accession>
<name>A0A0K2V494_LEPSM</name>
<sequence length="68" mass="7970">GAHTIWFLNVVQCSSGGYLHSFDLFLGKEDKEYRGNTKCKEERLKNLIGRKRFFKFDWEGKTSAKQKP</sequence>
<evidence type="ECO:0000313" key="1">
    <source>
        <dbReference type="EMBL" id="CDW45324.1"/>
    </source>
</evidence>
<dbReference type="AlphaFoldDB" id="A0A0K2V494"/>
<protein>
    <submittedName>
        <fullName evidence="1">Uncharacterized protein</fullName>
    </submittedName>
</protein>
<reference evidence="1" key="1">
    <citation type="submission" date="2014-05" db="EMBL/GenBank/DDBJ databases">
        <authorList>
            <person name="Chronopoulou M."/>
        </authorList>
    </citation>
    <scope>NUCLEOTIDE SEQUENCE</scope>
    <source>
        <tissue evidence="1">Whole organism</tissue>
    </source>
</reference>
<dbReference type="EMBL" id="HACA01027963">
    <property type="protein sequence ID" value="CDW45324.1"/>
    <property type="molecule type" value="Transcribed_RNA"/>
</dbReference>